<dbReference type="EMBL" id="LSSK01000771">
    <property type="protein sequence ID" value="OMH81960.1"/>
    <property type="molecule type" value="Genomic_DNA"/>
</dbReference>
<reference evidence="2" key="1">
    <citation type="submission" date="2017-01" db="EMBL/GenBank/DDBJ databases">
        <authorList>
            <person name="Wang Y."/>
            <person name="White M."/>
            <person name="Kvist S."/>
            <person name="Moncalvo J.-M."/>
        </authorList>
    </citation>
    <scope>NUCLEOTIDE SEQUENCE [LARGE SCALE GENOMIC DNA]</scope>
    <source>
        <strain evidence="2">COL-18-3</strain>
    </source>
</reference>
<protein>
    <submittedName>
        <fullName evidence="1">Uncharacterized protein</fullName>
    </submittedName>
</protein>
<organism evidence="1 2">
    <name type="scientific">Zancudomyces culisetae</name>
    <name type="common">Gut fungus</name>
    <name type="synonym">Smittium culisetae</name>
    <dbReference type="NCBI Taxonomy" id="1213189"/>
    <lineage>
        <taxon>Eukaryota</taxon>
        <taxon>Fungi</taxon>
        <taxon>Fungi incertae sedis</taxon>
        <taxon>Zoopagomycota</taxon>
        <taxon>Kickxellomycotina</taxon>
        <taxon>Harpellomycetes</taxon>
        <taxon>Harpellales</taxon>
        <taxon>Legeriomycetaceae</taxon>
        <taxon>Zancudomyces</taxon>
    </lineage>
</organism>
<evidence type="ECO:0000313" key="1">
    <source>
        <dbReference type="EMBL" id="OMH81960.1"/>
    </source>
</evidence>
<name>A0A1R1PLW5_ZANCU</name>
<accession>A0A1R1PLW5</accession>
<evidence type="ECO:0000313" key="2">
    <source>
        <dbReference type="Proteomes" id="UP000188320"/>
    </source>
</evidence>
<proteinExistence type="predicted"/>
<keyword evidence="2" id="KW-1185">Reference proteome</keyword>
<comment type="caution">
    <text evidence="1">The sequence shown here is derived from an EMBL/GenBank/DDBJ whole genome shotgun (WGS) entry which is preliminary data.</text>
</comment>
<sequence>MQSASHGIDSRVLPRPSNFHNSISRANRFAANPILIAVSILSPVNTHILIDADLNAAIHSGTCSCSLSSIAVAPINSKLCSIIACASSICCSRSSPILAFAASYFFIHFSNSCSSTFLYANTNVLSPAFANASICLLV</sequence>
<dbReference type="OrthoDB" id="10522124at2759"/>
<dbReference type="AlphaFoldDB" id="A0A1R1PLW5"/>
<gene>
    <name evidence="1" type="ORF">AX774_g4572</name>
</gene>
<dbReference type="Proteomes" id="UP000188320">
    <property type="component" value="Unassembled WGS sequence"/>
</dbReference>